<dbReference type="InterPro" id="IPR001387">
    <property type="entry name" value="Cro/C1-type_HTH"/>
</dbReference>
<proteinExistence type="predicted"/>
<dbReference type="PROSITE" id="PS50943">
    <property type="entry name" value="HTH_CROC1"/>
    <property type="match status" value="1"/>
</dbReference>
<feature type="domain" description="HTH cro/C1-type" evidence="1">
    <location>
        <begin position="47"/>
        <end position="101"/>
    </location>
</feature>
<accession>A0ABU0M0R0</accession>
<dbReference type="InterPro" id="IPR017507">
    <property type="entry name" value="Tscrpt_reg_HipB-like"/>
</dbReference>
<name>A0ABU0M0R0_9HYPH</name>
<gene>
    <name evidence="2" type="ORF">QO015_000144</name>
</gene>
<dbReference type="Pfam" id="PF01381">
    <property type="entry name" value="HTH_3"/>
    <property type="match status" value="1"/>
</dbReference>
<dbReference type="CDD" id="cd00093">
    <property type="entry name" value="HTH_XRE"/>
    <property type="match status" value="1"/>
</dbReference>
<sequence>MREPPPSAGFPEREILIDILQESMILSRSVNIMARRNLTTAEIGDIVRTTRKAAGLRQDELAGAAGVGLRFIVDLEAGKPTAQIGKTLQVLAALGCSLDITPPPDTKGARKA</sequence>
<dbReference type="Gene3D" id="1.10.260.40">
    <property type="entry name" value="lambda repressor-like DNA-binding domains"/>
    <property type="match status" value="1"/>
</dbReference>
<organism evidence="2 3">
    <name type="scientific">Kaistia geumhonensis</name>
    <dbReference type="NCBI Taxonomy" id="410839"/>
    <lineage>
        <taxon>Bacteria</taxon>
        <taxon>Pseudomonadati</taxon>
        <taxon>Pseudomonadota</taxon>
        <taxon>Alphaproteobacteria</taxon>
        <taxon>Hyphomicrobiales</taxon>
        <taxon>Kaistiaceae</taxon>
        <taxon>Kaistia</taxon>
    </lineage>
</organism>
<keyword evidence="3" id="KW-1185">Reference proteome</keyword>
<evidence type="ECO:0000313" key="3">
    <source>
        <dbReference type="Proteomes" id="UP001223743"/>
    </source>
</evidence>
<dbReference type="EMBL" id="JAUSWJ010000001">
    <property type="protein sequence ID" value="MDQ0514531.1"/>
    <property type="molecule type" value="Genomic_DNA"/>
</dbReference>
<reference evidence="2 3" key="1">
    <citation type="submission" date="2023-07" db="EMBL/GenBank/DDBJ databases">
        <title>Genomic Encyclopedia of Type Strains, Phase IV (KMG-IV): sequencing the most valuable type-strain genomes for metagenomic binning, comparative biology and taxonomic classification.</title>
        <authorList>
            <person name="Goeker M."/>
        </authorList>
    </citation>
    <scope>NUCLEOTIDE SEQUENCE [LARGE SCALE GENOMIC DNA]</scope>
    <source>
        <strain evidence="2 3">B1-1</strain>
    </source>
</reference>
<dbReference type="NCBIfam" id="TIGR03070">
    <property type="entry name" value="couple_hipB"/>
    <property type="match status" value="1"/>
</dbReference>
<dbReference type="SMART" id="SM00530">
    <property type="entry name" value="HTH_XRE"/>
    <property type="match status" value="1"/>
</dbReference>
<protein>
    <submittedName>
        <fullName evidence="2">Y4mF family transcriptional regulator</fullName>
    </submittedName>
</protein>
<evidence type="ECO:0000259" key="1">
    <source>
        <dbReference type="PROSITE" id="PS50943"/>
    </source>
</evidence>
<dbReference type="SUPFAM" id="SSF47413">
    <property type="entry name" value="lambda repressor-like DNA-binding domains"/>
    <property type="match status" value="1"/>
</dbReference>
<dbReference type="Proteomes" id="UP001223743">
    <property type="component" value="Unassembled WGS sequence"/>
</dbReference>
<comment type="caution">
    <text evidence="2">The sequence shown here is derived from an EMBL/GenBank/DDBJ whole genome shotgun (WGS) entry which is preliminary data.</text>
</comment>
<dbReference type="InterPro" id="IPR010982">
    <property type="entry name" value="Lambda_DNA-bd_dom_sf"/>
</dbReference>
<evidence type="ECO:0000313" key="2">
    <source>
        <dbReference type="EMBL" id="MDQ0514531.1"/>
    </source>
</evidence>